<dbReference type="Proteomes" id="UP000299102">
    <property type="component" value="Unassembled WGS sequence"/>
</dbReference>
<evidence type="ECO:0000313" key="1">
    <source>
        <dbReference type="EMBL" id="GBP31026.1"/>
    </source>
</evidence>
<evidence type="ECO:0000313" key="2">
    <source>
        <dbReference type="Proteomes" id="UP000299102"/>
    </source>
</evidence>
<dbReference type="EMBL" id="BGZK01000240">
    <property type="protein sequence ID" value="GBP31026.1"/>
    <property type="molecule type" value="Genomic_DNA"/>
</dbReference>
<proteinExistence type="predicted"/>
<dbReference type="AlphaFoldDB" id="A0A4C1UYC9"/>
<accession>A0A4C1UYC9</accession>
<reference evidence="1 2" key="1">
    <citation type="journal article" date="2019" name="Commun. Biol.">
        <title>The bagworm genome reveals a unique fibroin gene that provides high tensile strength.</title>
        <authorList>
            <person name="Kono N."/>
            <person name="Nakamura H."/>
            <person name="Ohtoshi R."/>
            <person name="Tomita M."/>
            <person name="Numata K."/>
            <person name="Arakawa K."/>
        </authorList>
    </citation>
    <scope>NUCLEOTIDE SEQUENCE [LARGE SCALE GENOMIC DNA]</scope>
</reference>
<comment type="caution">
    <text evidence="1">The sequence shown here is derived from an EMBL/GenBank/DDBJ whole genome shotgun (WGS) entry which is preliminary data.</text>
</comment>
<sequence length="121" mass="14040">MALEFRFVDVFRRCRCLSLGALYVRDKTEFIPIWKSPKLKTYFVGQTRSAIFKVSSSISPSELRVPGRAHEQPRGRAARPQLDLAVRSWAADHFRAAAVHRLSFFYEENESLVVHRYRIGL</sequence>
<organism evidence="1 2">
    <name type="scientific">Eumeta variegata</name>
    <name type="common">Bagworm moth</name>
    <name type="synonym">Eumeta japonica</name>
    <dbReference type="NCBI Taxonomy" id="151549"/>
    <lineage>
        <taxon>Eukaryota</taxon>
        <taxon>Metazoa</taxon>
        <taxon>Ecdysozoa</taxon>
        <taxon>Arthropoda</taxon>
        <taxon>Hexapoda</taxon>
        <taxon>Insecta</taxon>
        <taxon>Pterygota</taxon>
        <taxon>Neoptera</taxon>
        <taxon>Endopterygota</taxon>
        <taxon>Lepidoptera</taxon>
        <taxon>Glossata</taxon>
        <taxon>Ditrysia</taxon>
        <taxon>Tineoidea</taxon>
        <taxon>Psychidae</taxon>
        <taxon>Oiketicinae</taxon>
        <taxon>Eumeta</taxon>
    </lineage>
</organism>
<name>A0A4C1UYC9_EUMVA</name>
<keyword evidence="2" id="KW-1185">Reference proteome</keyword>
<gene>
    <name evidence="1" type="ORF">EVAR_81926_1</name>
</gene>
<protein>
    <submittedName>
        <fullName evidence="1">Uncharacterized protein</fullName>
    </submittedName>
</protein>